<proteinExistence type="predicted"/>
<protein>
    <recommendedName>
        <fullName evidence="1">HORMA domain-containing protein</fullName>
    </recommendedName>
</protein>
<dbReference type="PANTHER" id="PTHR11842">
    <property type="entry name" value="MITOTIC SPINDLE ASSEMBLY CHECKPOINT PROTEIN MAD2"/>
    <property type="match status" value="1"/>
</dbReference>
<accession>A0A1Y1N9A0</accession>
<dbReference type="Gene3D" id="3.30.900.10">
    <property type="entry name" value="HORMA domain"/>
    <property type="match status" value="1"/>
</dbReference>
<dbReference type="AlphaFoldDB" id="A0A1Y1N9A0"/>
<dbReference type="SUPFAM" id="SSF56019">
    <property type="entry name" value="The spindle assembly checkpoint protein mad2"/>
    <property type="match status" value="1"/>
</dbReference>
<dbReference type="InterPro" id="IPR003511">
    <property type="entry name" value="HORMA_dom"/>
</dbReference>
<dbReference type="InterPro" id="IPR036570">
    <property type="entry name" value="HORMA_dom_sf"/>
</dbReference>
<evidence type="ECO:0000259" key="1">
    <source>
        <dbReference type="PROSITE" id="PS50815"/>
    </source>
</evidence>
<dbReference type="InterPro" id="IPR045091">
    <property type="entry name" value="Mad2-like"/>
</dbReference>
<dbReference type="PROSITE" id="PS50815">
    <property type="entry name" value="HORMA"/>
    <property type="match status" value="1"/>
</dbReference>
<reference evidence="2" key="1">
    <citation type="journal article" date="2016" name="Sci. Rep.">
        <title>Molecular characterization of firefly nuptial gifts: a multi-omics approach sheds light on postcopulatory sexual selection.</title>
        <authorList>
            <person name="Al-Wathiqui N."/>
            <person name="Fallon T.R."/>
            <person name="South A."/>
            <person name="Weng J.K."/>
            <person name="Lewis S.M."/>
        </authorList>
    </citation>
    <scope>NUCLEOTIDE SEQUENCE</scope>
</reference>
<dbReference type="Pfam" id="PF02301">
    <property type="entry name" value="HORMA"/>
    <property type="match status" value="1"/>
</dbReference>
<dbReference type="GO" id="GO:0016035">
    <property type="term" value="C:zeta DNA polymerase complex"/>
    <property type="evidence" value="ECO:0007669"/>
    <property type="project" value="TreeGrafter"/>
</dbReference>
<dbReference type="PANTHER" id="PTHR11842:SF10">
    <property type="entry name" value="MITOTIC SPINDLE ASSEMBLY CHECKPOINT PROTEIN MAD2B"/>
    <property type="match status" value="1"/>
</dbReference>
<organism evidence="2">
    <name type="scientific">Photinus pyralis</name>
    <name type="common">Common eastern firefly</name>
    <name type="synonym">Lampyris pyralis</name>
    <dbReference type="NCBI Taxonomy" id="7054"/>
    <lineage>
        <taxon>Eukaryota</taxon>
        <taxon>Metazoa</taxon>
        <taxon>Ecdysozoa</taxon>
        <taxon>Arthropoda</taxon>
        <taxon>Hexapoda</taxon>
        <taxon>Insecta</taxon>
        <taxon>Pterygota</taxon>
        <taxon>Neoptera</taxon>
        <taxon>Endopterygota</taxon>
        <taxon>Coleoptera</taxon>
        <taxon>Polyphaga</taxon>
        <taxon>Elateriformia</taxon>
        <taxon>Elateroidea</taxon>
        <taxon>Lampyridae</taxon>
        <taxon>Lampyrinae</taxon>
        <taxon>Photinus</taxon>
    </lineage>
</organism>
<evidence type="ECO:0000313" key="2">
    <source>
        <dbReference type="EMBL" id="JAV92826.1"/>
    </source>
</evidence>
<name>A0A1Y1N9A0_PHOPY</name>
<feature type="domain" description="HORMA" evidence="1">
    <location>
        <begin position="7"/>
        <end position="194"/>
    </location>
</feature>
<sequence>MNSKADEIIVNILCEFCEVVIHNILYLRQLYPKQIFVKRKKYGVIVHRSVHPQLNEYITESLKAVKYHAKACSLRKLFVCIIGAEATIHERFVFDILSIQNNFNKDQIYLKLEQDLRDFCLKLQTACSYLDPVPDNAVFKIMLHTSEYSNISFNSNSAYEDFPWLQVKEQEFKISAPDVVPLHTVKTDSLYKFI</sequence>
<dbReference type="EMBL" id="GEZM01012998">
    <property type="protein sequence ID" value="JAV92826.1"/>
    <property type="molecule type" value="Transcribed_RNA"/>
</dbReference>